<dbReference type="Gene3D" id="3.40.1090.10">
    <property type="entry name" value="Cytosolic phospholipase A2 catalytic domain"/>
    <property type="match status" value="1"/>
</dbReference>
<dbReference type="CDD" id="cd07205">
    <property type="entry name" value="Pat_PNPLA6_PNPLA7_NTE1_like"/>
    <property type="match status" value="1"/>
</dbReference>
<feature type="active site" description="Proton acceptor" evidence="4">
    <location>
        <position position="174"/>
    </location>
</feature>
<reference evidence="6" key="1">
    <citation type="submission" date="2012-01" db="EMBL/GenBank/DDBJ databases">
        <title>The Genome Sequence of Treponema denticola H-22.</title>
        <authorList>
            <consortium name="The Broad Institute Genome Sequencing Platform"/>
            <person name="Earl A."/>
            <person name="Ward D."/>
            <person name="Feldgarden M."/>
            <person name="Gevers D."/>
            <person name="Blanton J.M."/>
            <person name="Fenno C.J."/>
            <person name="Baranova O.V."/>
            <person name="Mathney J."/>
            <person name="Dewhirst F.E."/>
            <person name="Izard J."/>
            <person name="Young S.K."/>
            <person name="Zeng Q."/>
            <person name="Gargeya S."/>
            <person name="Fitzgerald M."/>
            <person name="Haas B."/>
            <person name="Abouelleil A."/>
            <person name="Alvarado L."/>
            <person name="Arachchi H.M."/>
            <person name="Berlin A."/>
            <person name="Chapman S.B."/>
            <person name="Gearin G."/>
            <person name="Goldberg J."/>
            <person name="Griggs A."/>
            <person name="Gujja S."/>
            <person name="Hansen M."/>
            <person name="Heiman D."/>
            <person name="Howarth C."/>
            <person name="Larimer J."/>
            <person name="Lui A."/>
            <person name="MacDonald P.J.P."/>
            <person name="McCowen C."/>
            <person name="Montmayeur A."/>
            <person name="Murphy C."/>
            <person name="Neiman D."/>
            <person name="Pearson M."/>
            <person name="Priest M."/>
            <person name="Roberts A."/>
            <person name="Saif S."/>
            <person name="Shea T."/>
            <person name="Sisk P."/>
            <person name="Stolte C."/>
            <person name="Sykes S."/>
            <person name="Wortman J."/>
            <person name="Nusbaum C."/>
            <person name="Birren B."/>
        </authorList>
    </citation>
    <scope>NUCLEOTIDE SEQUENCE [LARGE SCALE GENOMIC DNA]</scope>
    <source>
        <strain evidence="6">H-22</strain>
    </source>
</reference>
<dbReference type="Pfam" id="PF01734">
    <property type="entry name" value="Patatin"/>
    <property type="match status" value="1"/>
</dbReference>
<dbReference type="PROSITE" id="PS51635">
    <property type="entry name" value="PNPLA"/>
    <property type="match status" value="1"/>
</dbReference>
<sequence length="303" mass="33783">MEWALVLSGGGAKGLAYIGMFKALEELEYPLPDCIVGCSIGAIIGGLYASGMTVDEMISFFSKNFELTDYLDVSHLGFGLTKLTRFLQIGASLNNLISHQGADSGERSLTLFKKLSCYQTFDQLKIPFYCNATDLCEGNEVVFDKGFLADAMRASYSYPGFFAPFNYNGKLFVDGCVKNNTPVWIAKEKGFKNILAVTLGTFKTINNDDLDSSISVLTRCLEVAAIRSDYSVRNTPTHILDIDTDTVSHDFSDPLSQIQMGYSITMNNKKELLEFFQKGLSGFLNRRRMTKKTAKRLKYEKVF</sequence>
<evidence type="ECO:0000256" key="3">
    <source>
        <dbReference type="ARBA" id="ARBA00023098"/>
    </source>
</evidence>
<keyword evidence="2 4" id="KW-0442">Lipid degradation</keyword>
<evidence type="ECO:0000256" key="4">
    <source>
        <dbReference type="PROSITE-ProRule" id="PRU01161"/>
    </source>
</evidence>
<evidence type="ECO:0000256" key="1">
    <source>
        <dbReference type="ARBA" id="ARBA00022801"/>
    </source>
</evidence>
<dbReference type="GO" id="GO:0016042">
    <property type="term" value="P:lipid catabolic process"/>
    <property type="evidence" value="ECO:0007669"/>
    <property type="project" value="UniProtKB-UniRule"/>
</dbReference>
<feature type="short sequence motif" description="GXSXG" evidence="4">
    <location>
        <begin position="37"/>
        <end position="41"/>
    </location>
</feature>
<dbReference type="PATRIC" id="fig|999432.5.peg.2426"/>
<feature type="short sequence motif" description="GXGXXG" evidence="4">
    <location>
        <begin position="9"/>
        <end position="14"/>
    </location>
</feature>
<accession>A0A0E2E2A0</accession>
<dbReference type="RefSeq" id="WP_002685806.1">
    <property type="nucleotide sequence ID" value="NZ_CM001795.1"/>
</dbReference>
<dbReference type="Proteomes" id="UP000011705">
    <property type="component" value="Chromosome"/>
</dbReference>
<keyword evidence="1 4" id="KW-0378">Hydrolase</keyword>
<dbReference type="SUPFAM" id="SSF52151">
    <property type="entry name" value="FabD/lysophospholipase-like"/>
    <property type="match status" value="1"/>
</dbReference>
<dbReference type="HOGENOM" id="CLU_047251_0_0_12"/>
<feature type="domain" description="PNPLA" evidence="5">
    <location>
        <begin position="5"/>
        <end position="187"/>
    </location>
</feature>
<dbReference type="PANTHER" id="PTHR14226:SF29">
    <property type="entry name" value="NEUROPATHY TARGET ESTERASE SWS"/>
    <property type="match status" value="1"/>
</dbReference>
<proteinExistence type="predicted"/>
<evidence type="ECO:0000256" key="2">
    <source>
        <dbReference type="ARBA" id="ARBA00022963"/>
    </source>
</evidence>
<evidence type="ECO:0000313" key="6">
    <source>
        <dbReference type="EMBL" id="EMB30649.1"/>
    </source>
</evidence>
<dbReference type="EMBL" id="AGDV01000021">
    <property type="protein sequence ID" value="EMB30649.1"/>
    <property type="molecule type" value="Genomic_DNA"/>
</dbReference>
<comment type="caution">
    <text evidence="4">Lacks conserved residue(s) required for the propagation of feature annotation.</text>
</comment>
<gene>
    <name evidence="6" type="ORF">HMPREF9726_02334</name>
</gene>
<keyword evidence="3 4" id="KW-0443">Lipid metabolism</keyword>
<comment type="caution">
    <text evidence="6">The sequence shown here is derived from an EMBL/GenBank/DDBJ whole genome shotgun (WGS) entry which is preliminary data.</text>
</comment>
<protein>
    <recommendedName>
        <fullName evidence="5">PNPLA domain-containing protein</fullName>
    </recommendedName>
</protein>
<dbReference type="InterPro" id="IPR050301">
    <property type="entry name" value="NTE"/>
</dbReference>
<organism evidence="6">
    <name type="scientific">Treponema denticola H-22</name>
    <dbReference type="NCBI Taxonomy" id="999432"/>
    <lineage>
        <taxon>Bacteria</taxon>
        <taxon>Pseudomonadati</taxon>
        <taxon>Spirochaetota</taxon>
        <taxon>Spirochaetia</taxon>
        <taxon>Spirochaetales</taxon>
        <taxon>Treponemataceae</taxon>
        <taxon>Treponema</taxon>
    </lineage>
</organism>
<dbReference type="InterPro" id="IPR002641">
    <property type="entry name" value="PNPLA_dom"/>
</dbReference>
<dbReference type="InterPro" id="IPR016035">
    <property type="entry name" value="Acyl_Trfase/lysoPLipase"/>
</dbReference>
<name>A0A0E2E2A0_TREDN</name>
<dbReference type="GO" id="GO:0016787">
    <property type="term" value="F:hydrolase activity"/>
    <property type="evidence" value="ECO:0007669"/>
    <property type="project" value="UniProtKB-UniRule"/>
</dbReference>
<dbReference type="PANTHER" id="PTHR14226">
    <property type="entry name" value="NEUROPATHY TARGET ESTERASE/SWISS CHEESE D.MELANOGASTER"/>
    <property type="match status" value="1"/>
</dbReference>
<dbReference type="AlphaFoldDB" id="A0A0E2E2A0"/>
<evidence type="ECO:0000259" key="5">
    <source>
        <dbReference type="PROSITE" id="PS51635"/>
    </source>
</evidence>
<feature type="active site" description="Nucleophile" evidence="4">
    <location>
        <position position="39"/>
    </location>
</feature>